<dbReference type="CDD" id="cd00167">
    <property type="entry name" value="SANT"/>
    <property type="match status" value="2"/>
</dbReference>
<dbReference type="FunFam" id="1.10.10.60:FF:000099">
    <property type="entry name" value="MYB transcription factor"/>
    <property type="match status" value="1"/>
</dbReference>
<evidence type="ECO:0000256" key="8">
    <source>
        <dbReference type="SAM" id="MobiDB-lite"/>
    </source>
</evidence>
<keyword evidence="2" id="KW-0217">Developmental protein</keyword>
<keyword evidence="7" id="KW-0539">Nucleus</keyword>
<evidence type="ECO:0000256" key="3">
    <source>
        <dbReference type="ARBA" id="ARBA00022737"/>
    </source>
</evidence>
<feature type="domain" description="HTH myb-type" evidence="10">
    <location>
        <begin position="112"/>
        <end position="166"/>
    </location>
</feature>
<reference evidence="11 12" key="1">
    <citation type="submission" date="2023-10" db="EMBL/GenBank/DDBJ databases">
        <title>Chromosome-scale genome assembly provides insights into flower coloration mechanisms of Canna indica.</title>
        <authorList>
            <person name="Li C."/>
        </authorList>
    </citation>
    <scope>NUCLEOTIDE SEQUENCE [LARGE SCALE GENOMIC DNA]</scope>
    <source>
        <tissue evidence="11">Flower</tissue>
    </source>
</reference>
<organism evidence="11 12">
    <name type="scientific">Canna indica</name>
    <name type="common">Indian-shot</name>
    <dbReference type="NCBI Taxonomy" id="4628"/>
    <lineage>
        <taxon>Eukaryota</taxon>
        <taxon>Viridiplantae</taxon>
        <taxon>Streptophyta</taxon>
        <taxon>Embryophyta</taxon>
        <taxon>Tracheophyta</taxon>
        <taxon>Spermatophyta</taxon>
        <taxon>Magnoliopsida</taxon>
        <taxon>Liliopsida</taxon>
        <taxon>Zingiberales</taxon>
        <taxon>Cannaceae</taxon>
        <taxon>Canna</taxon>
    </lineage>
</organism>
<feature type="domain" description="Myb-like" evidence="9">
    <location>
        <begin position="112"/>
        <end position="162"/>
    </location>
</feature>
<evidence type="ECO:0000256" key="6">
    <source>
        <dbReference type="ARBA" id="ARBA00023163"/>
    </source>
</evidence>
<evidence type="ECO:0000256" key="1">
    <source>
        <dbReference type="ARBA" id="ARBA00004123"/>
    </source>
</evidence>
<sequence length="440" mass="48060">MVEEIIVHGSSARSHEHGAKIIIQSVLDHLEFQYIPLVTHGPFTGTNPTVMGRSPCCEKVGLKKGPWTPEEDQKLLAYIEKHGHGSWRALPAKAGLQRCGKSCRLRWTNYLRPDIKRGEFSMQEEQTIIQLHALLGNRWSAIATHLPKRTDNEIKNYWNTHLKKRLAKMGIDPSTHKAKSDALSSADGHSRGAANLSHMAQWESARLEAEARLVLESKLRAASSSSNLQQVGSLSSSSSSSTVRPPPAPLDSKSNVPASPPSCLDVLQVWQGVWSDQKPAALIDLESPTSTLSFADNRQLVAGVGLMDGNAAAFSHQEDEILDQESTGWKSMARDRISSFAGFSTEETPWLSEAYAMQGGCTWGQFGAGFTGMLLEDKNSGYCADSLGNGHRTCIQEGEEGDEGEKEGSMEGEENKSYWNSILNSVNSSSSSTSPPVFYN</sequence>
<feature type="domain" description="HTH myb-type" evidence="10">
    <location>
        <begin position="59"/>
        <end position="111"/>
    </location>
</feature>
<dbReference type="GO" id="GO:1901957">
    <property type="term" value="P:regulation of cutin biosynthetic process"/>
    <property type="evidence" value="ECO:0007669"/>
    <property type="project" value="UniProtKB-ARBA"/>
</dbReference>
<feature type="compositionally biased region" description="Low complexity" evidence="8">
    <location>
        <begin position="226"/>
        <end position="241"/>
    </location>
</feature>
<dbReference type="Pfam" id="PF00249">
    <property type="entry name" value="Myb_DNA-binding"/>
    <property type="match status" value="2"/>
</dbReference>
<evidence type="ECO:0000256" key="5">
    <source>
        <dbReference type="ARBA" id="ARBA00023125"/>
    </source>
</evidence>
<dbReference type="InterPro" id="IPR009057">
    <property type="entry name" value="Homeodomain-like_sf"/>
</dbReference>
<dbReference type="InterPro" id="IPR015495">
    <property type="entry name" value="Myb_TF_plants"/>
</dbReference>
<keyword evidence="6" id="KW-0804">Transcription</keyword>
<dbReference type="Proteomes" id="UP001327560">
    <property type="component" value="Chromosome 1"/>
</dbReference>
<evidence type="ECO:0000313" key="11">
    <source>
        <dbReference type="EMBL" id="WOK94265.1"/>
    </source>
</evidence>
<keyword evidence="4" id="KW-0805">Transcription regulation</keyword>
<dbReference type="InterPro" id="IPR001005">
    <property type="entry name" value="SANT/Myb"/>
</dbReference>
<dbReference type="FunFam" id="1.10.10.60:FF:000001">
    <property type="entry name" value="MYB-related transcription factor"/>
    <property type="match status" value="1"/>
</dbReference>
<dbReference type="PROSITE" id="PS50090">
    <property type="entry name" value="MYB_LIKE"/>
    <property type="match status" value="2"/>
</dbReference>
<name>A0AAQ3JTN2_9LILI</name>
<accession>A0AAQ3JTN2</accession>
<feature type="domain" description="Myb-like" evidence="9">
    <location>
        <begin position="59"/>
        <end position="111"/>
    </location>
</feature>
<evidence type="ECO:0000313" key="12">
    <source>
        <dbReference type="Proteomes" id="UP001327560"/>
    </source>
</evidence>
<feature type="region of interest" description="Disordered" evidence="8">
    <location>
        <begin position="394"/>
        <end position="417"/>
    </location>
</feature>
<dbReference type="SMART" id="SM00717">
    <property type="entry name" value="SANT"/>
    <property type="match status" value="2"/>
</dbReference>
<dbReference type="GO" id="GO:0000902">
    <property type="term" value="P:cell morphogenesis"/>
    <property type="evidence" value="ECO:0007669"/>
    <property type="project" value="UniProtKB-ARBA"/>
</dbReference>
<evidence type="ECO:0000256" key="2">
    <source>
        <dbReference type="ARBA" id="ARBA00022473"/>
    </source>
</evidence>
<dbReference type="Gene3D" id="1.10.10.60">
    <property type="entry name" value="Homeodomain-like"/>
    <property type="match status" value="2"/>
</dbReference>
<dbReference type="GO" id="GO:0005634">
    <property type="term" value="C:nucleus"/>
    <property type="evidence" value="ECO:0007669"/>
    <property type="project" value="UniProtKB-SubCell"/>
</dbReference>
<evidence type="ECO:0000256" key="7">
    <source>
        <dbReference type="ARBA" id="ARBA00023242"/>
    </source>
</evidence>
<feature type="compositionally biased region" description="Basic and acidic residues" evidence="8">
    <location>
        <begin position="406"/>
        <end position="416"/>
    </location>
</feature>
<comment type="subcellular location">
    <subcellularLocation>
        <location evidence="1">Nucleus</location>
    </subcellularLocation>
</comment>
<evidence type="ECO:0000259" key="10">
    <source>
        <dbReference type="PROSITE" id="PS51294"/>
    </source>
</evidence>
<dbReference type="GO" id="GO:0003677">
    <property type="term" value="F:DNA binding"/>
    <property type="evidence" value="ECO:0007669"/>
    <property type="project" value="UniProtKB-KW"/>
</dbReference>
<dbReference type="PANTHER" id="PTHR10641:SF586">
    <property type="entry name" value="TRANSCRIPTION FACTOR MYB16"/>
    <property type="match status" value="1"/>
</dbReference>
<keyword evidence="12" id="KW-1185">Reference proteome</keyword>
<dbReference type="EMBL" id="CP136890">
    <property type="protein sequence ID" value="WOK94265.1"/>
    <property type="molecule type" value="Genomic_DNA"/>
</dbReference>
<dbReference type="PROSITE" id="PS51294">
    <property type="entry name" value="HTH_MYB"/>
    <property type="match status" value="2"/>
</dbReference>
<evidence type="ECO:0000259" key="9">
    <source>
        <dbReference type="PROSITE" id="PS50090"/>
    </source>
</evidence>
<gene>
    <name evidence="11" type="ORF">Cni_G02967</name>
</gene>
<dbReference type="InterPro" id="IPR017930">
    <property type="entry name" value="Myb_dom"/>
</dbReference>
<dbReference type="PANTHER" id="PTHR10641">
    <property type="entry name" value="MYB FAMILY TRANSCRIPTION FACTOR"/>
    <property type="match status" value="1"/>
</dbReference>
<dbReference type="SUPFAM" id="SSF46689">
    <property type="entry name" value="Homeodomain-like"/>
    <property type="match status" value="1"/>
</dbReference>
<feature type="region of interest" description="Disordered" evidence="8">
    <location>
        <begin position="226"/>
        <end position="259"/>
    </location>
</feature>
<keyword evidence="3" id="KW-0677">Repeat</keyword>
<keyword evidence="5" id="KW-0238">DNA-binding</keyword>
<proteinExistence type="predicted"/>
<evidence type="ECO:0000256" key="4">
    <source>
        <dbReference type="ARBA" id="ARBA00023015"/>
    </source>
</evidence>
<protein>
    <submittedName>
        <fullName evidence="11">Myb-related protein 306-like</fullName>
    </submittedName>
</protein>
<dbReference type="AlphaFoldDB" id="A0AAQ3JTN2"/>